<dbReference type="Gene3D" id="3.40.50.1820">
    <property type="entry name" value="alpha/beta hydrolase"/>
    <property type="match status" value="1"/>
</dbReference>
<name>A0AAN7VZM6_9PEZI</name>
<comment type="similarity">
    <text evidence="1 3">Belongs to the type-B carboxylesterase/lipase family.</text>
</comment>
<reference evidence="5" key="1">
    <citation type="submission" date="2023-08" db="EMBL/GenBank/DDBJ databases">
        <title>Black Yeasts Isolated from many extreme environments.</title>
        <authorList>
            <person name="Coleine C."/>
            <person name="Stajich J.E."/>
            <person name="Selbmann L."/>
        </authorList>
    </citation>
    <scope>NUCLEOTIDE SEQUENCE</scope>
    <source>
        <strain evidence="5">CCFEE 5810</strain>
    </source>
</reference>
<feature type="domain" description="Carboxylesterase type B" evidence="4">
    <location>
        <begin position="25"/>
        <end position="501"/>
    </location>
</feature>
<dbReference type="PANTHER" id="PTHR43918">
    <property type="entry name" value="ACETYLCHOLINESTERASE"/>
    <property type="match status" value="1"/>
</dbReference>
<evidence type="ECO:0000256" key="3">
    <source>
        <dbReference type="RuleBase" id="RU361235"/>
    </source>
</evidence>
<evidence type="ECO:0000313" key="6">
    <source>
        <dbReference type="Proteomes" id="UP001310594"/>
    </source>
</evidence>
<dbReference type="Proteomes" id="UP001310594">
    <property type="component" value="Unassembled WGS sequence"/>
</dbReference>
<evidence type="ECO:0000256" key="2">
    <source>
        <dbReference type="ARBA" id="ARBA00022801"/>
    </source>
</evidence>
<dbReference type="InterPro" id="IPR029058">
    <property type="entry name" value="AB_hydrolase_fold"/>
</dbReference>
<evidence type="ECO:0000259" key="4">
    <source>
        <dbReference type="Pfam" id="PF00135"/>
    </source>
</evidence>
<dbReference type="GO" id="GO:0005886">
    <property type="term" value="C:plasma membrane"/>
    <property type="evidence" value="ECO:0007669"/>
    <property type="project" value="TreeGrafter"/>
</dbReference>
<dbReference type="PROSITE" id="PS00122">
    <property type="entry name" value="CARBOXYLESTERASE_B_1"/>
    <property type="match status" value="1"/>
</dbReference>
<accession>A0AAN7VZM6</accession>
<gene>
    <name evidence="5" type="ORF">LTR97_011335</name>
</gene>
<feature type="signal peptide" evidence="3">
    <location>
        <begin position="1"/>
        <end position="16"/>
    </location>
</feature>
<keyword evidence="3" id="KW-0732">Signal</keyword>
<dbReference type="GO" id="GO:0003990">
    <property type="term" value="F:acetylcholinesterase activity"/>
    <property type="evidence" value="ECO:0007669"/>
    <property type="project" value="TreeGrafter"/>
</dbReference>
<proteinExistence type="inferred from homology"/>
<dbReference type="EMBL" id="JAVRQU010000020">
    <property type="protein sequence ID" value="KAK5692161.1"/>
    <property type="molecule type" value="Genomic_DNA"/>
</dbReference>
<evidence type="ECO:0000256" key="1">
    <source>
        <dbReference type="ARBA" id="ARBA00005964"/>
    </source>
</evidence>
<dbReference type="Pfam" id="PF00135">
    <property type="entry name" value="COesterase"/>
    <property type="match status" value="1"/>
</dbReference>
<dbReference type="InterPro" id="IPR019826">
    <property type="entry name" value="Carboxylesterase_B_AS"/>
</dbReference>
<dbReference type="SUPFAM" id="SSF53474">
    <property type="entry name" value="alpha/beta-Hydrolases"/>
    <property type="match status" value="1"/>
</dbReference>
<comment type="caution">
    <text evidence="5">The sequence shown here is derived from an EMBL/GenBank/DDBJ whole genome shotgun (WGS) entry which is preliminary data.</text>
</comment>
<dbReference type="PANTHER" id="PTHR43918:SF4">
    <property type="entry name" value="CARBOXYLIC ESTER HYDROLASE"/>
    <property type="match status" value="1"/>
</dbReference>
<dbReference type="AlphaFoldDB" id="A0AAN7VZM6"/>
<dbReference type="InterPro" id="IPR002018">
    <property type="entry name" value="CarbesteraseB"/>
</dbReference>
<feature type="chain" id="PRO_5042662725" description="Carboxylic ester hydrolase" evidence="3">
    <location>
        <begin position="17"/>
        <end position="530"/>
    </location>
</feature>
<organism evidence="5 6">
    <name type="scientific">Elasticomyces elasticus</name>
    <dbReference type="NCBI Taxonomy" id="574655"/>
    <lineage>
        <taxon>Eukaryota</taxon>
        <taxon>Fungi</taxon>
        <taxon>Dikarya</taxon>
        <taxon>Ascomycota</taxon>
        <taxon>Pezizomycotina</taxon>
        <taxon>Dothideomycetes</taxon>
        <taxon>Dothideomycetidae</taxon>
        <taxon>Mycosphaerellales</taxon>
        <taxon>Teratosphaeriaceae</taxon>
        <taxon>Elasticomyces</taxon>
    </lineage>
</organism>
<evidence type="ECO:0000313" key="5">
    <source>
        <dbReference type="EMBL" id="KAK5692161.1"/>
    </source>
</evidence>
<dbReference type="GO" id="GO:0019695">
    <property type="term" value="P:choline metabolic process"/>
    <property type="evidence" value="ECO:0007669"/>
    <property type="project" value="TreeGrafter"/>
</dbReference>
<dbReference type="GO" id="GO:0006581">
    <property type="term" value="P:acetylcholine catabolic process"/>
    <property type="evidence" value="ECO:0007669"/>
    <property type="project" value="TreeGrafter"/>
</dbReference>
<dbReference type="EC" id="3.1.1.-" evidence="3"/>
<protein>
    <recommendedName>
        <fullName evidence="3">Carboxylic ester hydrolase</fullName>
        <ecNumber evidence="3">3.1.1.-</ecNumber>
    </recommendedName>
</protein>
<keyword evidence="2 3" id="KW-0378">Hydrolase</keyword>
<sequence length="530" mass="56696">MYHLLSFSLLALSVIAAPVEIRAARPSVTIANGTVVGFTTGVVDSFRGIPFAQPPIGDLRLRAPRSINTSFGTISDNPLPRACPQFYTSVNSGLLPVDTISVLSNTPFAQAITFAGEDFYDGTTFVSKSIQLNAPVIYVAVNYRVGGFGFLAGSSLAQEGSTNLGLRDQRLGLQWVQENIAAFGGDPDKVTIWGESAGSISAFDHTVINGGDHMYNGKALFRGAIMDSGSVVATSDVTTSKAQVIYDNVVADAGCSSSTDTLACLRQADYTTLLNAMNSAPGLLGYRAVDLAYLPRPDAGDNFYSRSPELSIDEGAFAKVPIIIGDQQDEGTLFSLAQSNITTNARLIQYLASYFPTDANAVADITGLVANYPDQPLLGQPAGSPFNTGVLNNIYPQYKRLAAILGDLIFTLARRNYLDKVASQVPAWSYLSTYFAGTPVLGTFHATDIAVDFFVPGIPQQSVLTYYISFINKLDPNALTTAAPLITWPRWTSGAPQLINFGALRNSLIPDTFRQAASDYLATKQSVFSL</sequence>
<dbReference type="InterPro" id="IPR050654">
    <property type="entry name" value="AChE-related_enzymes"/>
</dbReference>